<sequence length="226" mass="24340">MRKYVVPFLSLFLDFIWINAVVGLAVYLVPSLPEAAFGGPLPWSAQIVISLVLLSISRLLNLSLGEYLLSYAVAEWDAGVQLRQWPNLLLGTAGILSGLNELVRGTEPGSGVPFLFMVEETPLKLVVLTVYGALYGLGGIMLLRFATGAKLLNGALLASGVFVMAVNILFYHDAMVAAIIARNENQGRLITLEAAERAVALSPYGFVLLGVMAAILYFCRERPAAP</sequence>
<dbReference type="EMBL" id="CP062229">
    <property type="protein sequence ID" value="UVC16209.1"/>
    <property type="molecule type" value="Genomic_DNA"/>
</dbReference>
<protein>
    <recommendedName>
        <fullName evidence="4">ABC transporter permease</fullName>
    </recommendedName>
</protein>
<accession>A0ABY5R011</accession>
<feature type="transmembrane region" description="Helical" evidence="1">
    <location>
        <begin position="6"/>
        <end position="29"/>
    </location>
</feature>
<evidence type="ECO:0008006" key="4">
    <source>
        <dbReference type="Google" id="ProtNLM"/>
    </source>
</evidence>
<proteinExistence type="predicted"/>
<dbReference type="RefSeq" id="WP_258121136.1">
    <property type="nucleotide sequence ID" value="NZ_CP062229.1"/>
</dbReference>
<organism evidence="2 3">
    <name type="scientific">Mesorhizobium onobrychidis</name>
    <dbReference type="NCBI Taxonomy" id="2775404"/>
    <lineage>
        <taxon>Bacteria</taxon>
        <taxon>Pseudomonadati</taxon>
        <taxon>Pseudomonadota</taxon>
        <taxon>Alphaproteobacteria</taxon>
        <taxon>Hyphomicrobiales</taxon>
        <taxon>Phyllobacteriaceae</taxon>
        <taxon>Mesorhizobium</taxon>
    </lineage>
</organism>
<evidence type="ECO:0000256" key="1">
    <source>
        <dbReference type="SAM" id="Phobius"/>
    </source>
</evidence>
<evidence type="ECO:0000313" key="3">
    <source>
        <dbReference type="Proteomes" id="UP001058098"/>
    </source>
</evidence>
<dbReference type="Proteomes" id="UP001058098">
    <property type="component" value="Chromosome"/>
</dbReference>
<gene>
    <name evidence="2" type="ORF">IHQ72_03225</name>
</gene>
<feature type="transmembrane region" description="Helical" evidence="1">
    <location>
        <begin position="123"/>
        <end position="143"/>
    </location>
</feature>
<keyword evidence="1" id="KW-1133">Transmembrane helix</keyword>
<feature type="transmembrane region" description="Helical" evidence="1">
    <location>
        <begin position="201"/>
        <end position="219"/>
    </location>
</feature>
<keyword evidence="3" id="KW-1185">Reference proteome</keyword>
<keyword evidence="1" id="KW-0472">Membrane</keyword>
<evidence type="ECO:0000313" key="2">
    <source>
        <dbReference type="EMBL" id="UVC16209.1"/>
    </source>
</evidence>
<feature type="transmembrane region" description="Helical" evidence="1">
    <location>
        <begin position="155"/>
        <end position="181"/>
    </location>
</feature>
<keyword evidence="1" id="KW-0812">Transmembrane</keyword>
<feature type="transmembrane region" description="Helical" evidence="1">
    <location>
        <begin position="41"/>
        <end position="60"/>
    </location>
</feature>
<name>A0ABY5R011_9HYPH</name>
<reference evidence="2" key="1">
    <citation type="submission" date="2020-09" db="EMBL/GenBank/DDBJ databases">
        <title>Rhizobia associated with sainfoin plants.</title>
        <authorList>
            <person name="Asharfi S."/>
            <person name="Kuzmanovic N."/>
            <person name="Bunk B."/>
            <person name="Sproeer C."/>
            <person name="Becker M."/>
            <person name="Thuenen T."/>
        </authorList>
    </citation>
    <scope>NUCLEOTIDE SEQUENCE</scope>
    <source>
        <strain evidence="2">OM4</strain>
    </source>
</reference>